<evidence type="ECO:0000256" key="1">
    <source>
        <dbReference type="ARBA" id="ARBA00022723"/>
    </source>
</evidence>
<dbReference type="InterPro" id="IPR006121">
    <property type="entry name" value="HMA_dom"/>
</dbReference>
<proteinExistence type="predicted"/>
<dbReference type="OrthoDB" id="9813965at2"/>
<dbReference type="InterPro" id="IPR036163">
    <property type="entry name" value="HMA_dom_sf"/>
</dbReference>
<dbReference type="Pfam" id="PF00403">
    <property type="entry name" value="HMA"/>
    <property type="match status" value="1"/>
</dbReference>
<dbReference type="PROSITE" id="PS50846">
    <property type="entry name" value="HMA_2"/>
    <property type="match status" value="1"/>
</dbReference>
<accession>E1TD18</accession>
<protein>
    <submittedName>
        <fullName evidence="3">Heavy metal transport/detoxification protein</fullName>
    </submittedName>
</protein>
<dbReference type="GO" id="GO:0006825">
    <property type="term" value="P:copper ion transport"/>
    <property type="evidence" value="ECO:0007669"/>
    <property type="project" value="InterPro"/>
</dbReference>
<dbReference type="eggNOG" id="COG2608">
    <property type="taxonomic scope" value="Bacteria"/>
</dbReference>
<dbReference type="GO" id="GO:0005507">
    <property type="term" value="F:copper ion binding"/>
    <property type="evidence" value="ECO:0007669"/>
    <property type="project" value="InterPro"/>
</dbReference>
<dbReference type="STRING" id="640512.BC1003_2280"/>
<dbReference type="AlphaFoldDB" id="E1TD18"/>
<dbReference type="CDD" id="cd00371">
    <property type="entry name" value="HMA"/>
    <property type="match status" value="1"/>
</dbReference>
<dbReference type="KEGG" id="bgf:BC1003_2280"/>
<feature type="domain" description="HMA" evidence="2">
    <location>
        <begin position="1"/>
        <end position="64"/>
    </location>
</feature>
<dbReference type="PRINTS" id="PR00944">
    <property type="entry name" value="CUEXPORT"/>
</dbReference>
<gene>
    <name evidence="3" type="ordered locus">BC1003_2280</name>
</gene>
<dbReference type="HOGENOM" id="CLU_134973_5_1_4"/>
<evidence type="ECO:0000313" key="3">
    <source>
        <dbReference type="EMBL" id="ADN58233.1"/>
    </source>
</evidence>
<keyword evidence="1" id="KW-0479">Metal-binding</keyword>
<reference evidence="3" key="1">
    <citation type="submission" date="2010-09" db="EMBL/GenBank/DDBJ databases">
        <title>Complete sequence of chromosome1 of Burkholderia sp. CCGE1003.</title>
        <authorList>
            <consortium name="US DOE Joint Genome Institute"/>
            <person name="Lucas S."/>
            <person name="Copeland A."/>
            <person name="Lapidus A."/>
            <person name="Cheng J.-F."/>
            <person name="Bruce D."/>
            <person name="Goodwin L."/>
            <person name="Pitluck S."/>
            <person name="Daligault H."/>
            <person name="Davenport K."/>
            <person name="Detter J.C."/>
            <person name="Han C."/>
            <person name="Tapia R."/>
            <person name="Land M."/>
            <person name="Hauser L."/>
            <person name="Jeffries C."/>
            <person name="Kyrpides N."/>
            <person name="Ivanova N."/>
            <person name="Ovchinnikova G."/>
            <person name="Martinez-Romero E."/>
            <person name="Rogel M.A."/>
            <person name="Auchtung J."/>
            <person name="Tiedje J.M."/>
            <person name="Woyke T."/>
        </authorList>
    </citation>
    <scope>NUCLEOTIDE SEQUENCE</scope>
    <source>
        <strain evidence="3">CCGE1003</strain>
    </source>
</reference>
<dbReference type="InterPro" id="IPR000428">
    <property type="entry name" value="Cu-bd"/>
</dbReference>
<sequence length="87" mass="8974">MKTEFHVEGMSCQHCVAAVTNAVREHDDAANVQVDLEAGRIAVESTQAVDVLKAAIEDAGYTVKDVLRRASADAGAASGSSSGSVAR</sequence>
<organism evidence="3">
    <name type="scientific">Burkholderia sp. (strain CCGE1003)</name>
    <dbReference type="NCBI Taxonomy" id="640512"/>
    <lineage>
        <taxon>Bacteria</taxon>
        <taxon>Pseudomonadati</taxon>
        <taxon>Pseudomonadota</taxon>
        <taxon>Betaproteobacteria</taxon>
        <taxon>Burkholderiales</taxon>
        <taxon>Burkholderiaceae</taxon>
        <taxon>Burkholderia</taxon>
    </lineage>
</organism>
<evidence type="ECO:0000259" key="2">
    <source>
        <dbReference type="PROSITE" id="PS50846"/>
    </source>
</evidence>
<dbReference type="EMBL" id="CP002217">
    <property type="protein sequence ID" value="ADN58233.1"/>
    <property type="molecule type" value="Genomic_DNA"/>
</dbReference>
<dbReference type="PROSITE" id="PS01047">
    <property type="entry name" value="HMA_1"/>
    <property type="match status" value="1"/>
</dbReference>
<dbReference type="SUPFAM" id="SSF55008">
    <property type="entry name" value="HMA, heavy metal-associated domain"/>
    <property type="match status" value="1"/>
</dbReference>
<name>E1TD18_BURSG</name>
<dbReference type="Gene3D" id="3.30.70.100">
    <property type="match status" value="1"/>
</dbReference>
<dbReference type="InterPro" id="IPR017969">
    <property type="entry name" value="Heavy-metal-associated_CS"/>
</dbReference>